<dbReference type="PROSITE" id="PS00211">
    <property type="entry name" value="ABC_TRANSPORTER_1"/>
    <property type="match status" value="2"/>
</dbReference>
<proteinExistence type="predicted"/>
<feature type="domain" description="ABC transporter" evidence="4">
    <location>
        <begin position="2"/>
        <end position="265"/>
    </location>
</feature>
<dbReference type="InterPro" id="IPR050611">
    <property type="entry name" value="ABCF"/>
</dbReference>
<name>A0ABT2MC12_9MYCO</name>
<keyword evidence="6" id="KW-1185">Reference proteome</keyword>
<evidence type="ECO:0000256" key="3">
    <source>
        <dbReference type="ARBA" id="ARBA00022840"/>
    </source>
</evidence>
<dbReference type="Gene3D" id="3.40.50.300">
    <property type="entry name" value="P-loop containing nucleotide triphosphate hydrolases"/>
    <property type="match status" value="2"/>
</dbReference>
<accession>A0ABT2MC12</accession>
<dbReference type="InterPro" id="IPR027417">
    <property type="entry name" value="P-loop_NTPase"/>
</dbReference>
<sequence length="542" mass="58376">MITATDLEVRAGARTLLSTDGTAMRVQPGDRIGLVGRNGAGKTTTMRILAGEGEPYAGTITRTGEIGYLPQDPKEGDLDVLARDRVLSARGLDTLMSDLEKQQALMAEVADDTARDKAVRRYGQLEERFAALGGYAAESEAGRICASLGLPERVLTQPLRTLSGGQRRRVELARILFAASDTGAGSATTLLLDEPTNHLDADSVGWLRDFLQQHTGGLIVISHNVDLLADVVNRVWFLDAVRGEVDVYNMGWQKYLDARATDEQRRRRERANAERKATALRTQAAKMGAKATKAVAAQNMLRRADRMMAALDEERVADKVARIKFPTPAPCGRTPLVAKGLTKNYGSLEVFTGVDLAIDRGSRVVILGLNGAGKTTLLRLLAGTEKPDAGALEPGHGLKVGYFAQEHDTLDNLATVWENIRHAAPDTGEQDLRGLLGAFMFSGAQLEQPAGTLSGGEKTRLALAGLVASTANVLLLDEPTNNLDPASREQVLDALRSYVGAVVLVTHDPGAAEALNPQRVVLLPDGTEDFWSDDYRDLIELA</sequence>
<evidence type="ECO:0000256" key="1">
    <source>
        <dbReference type="ARBA" id="ARBA00022737"/>
    </source>
</evidence>
<dbReference type="Pfam" id="PF00005">
    <property type="entry name" value="ABC_tran"/>
    <property type="match status" value="2"/>
</dbReference>
<dbReference type="SMART" id="SM00382">
    <property type="entry name" value="AAA"/>
    <property type="match status" value="2"/>
</dbReference>
<dbReference type="InterPro" id="IPR003593">
    <property type="entry name" value="AAA+_ATPase"/>
</dbReference>
<gene>
    <name evidence="5" type="ORF">N4S67_15440</name>
</gene>
<keyword evidence="2" id="KW-0547">Nucleotide-binding</keyword>
<keyword evidence="3 5" id="KW-0067">ATP-binding</keyword>
<dbReference type="Pfam" id="PF12848">
    <property type="entry name" value="ABC_tran_Xtn"/>
    <property type="match status" value="1"/>
</dbReference>
<comment type="caution">
    <text evidence="5">The sequence shown here is derived from an EMBL/GenBank/DDBJ whole genome shotgun (WGS) entry which is preliminary data.</text>
</comment>
<organism evidence="5 6">
    <name type="scientific">Mycobacterium deserti</name>
    <dbReference type="NCBI Taxonomy" id="2978347"/>
    <lineage>
        <taxon>Bacteria</taxon>
        <taxon>Bacillati</taxon>
        <taxon>Actinomycetota</taxon>
        <taxon>Actinomycetes</taxon>
        <taxon>Mycobacteriales</taxon>
        <taxon>Mycobacteriaceae</taxon>
        <taxon>Mycobacterium</taxon>
    </lineage>
</organism>
<keyword evidence="1" id="KW-0677">Repeat</keyword>
<dbReference type="Proteomes" id="UP001206639">
    <property type="component" value="Unassembled WGS sequence"/>
</dbReference>
<dbReference type="InterPro" id="IPR003439">
    <property type="entry name" value="ABC_transporter-like_ATP-bd"/>
</dbReference>
<dbReference type="PANTHER" id="PTHR19211:SF14">
    <property type="entry name" value="ATP-BINDING CASSETTE SUB-FAMILY F MEMBER 1"/>
    <property type="match status" value="1"/>
</dbReference>
<dbReference type="CDD" id="cd03221">
    <property type="entry name" value="ABCF_EF-3"/>
    <property type="match status" value="2"/>
</dbReference>
<evidence type="ECO:0000256" key="2">
    <source>
        <dbReference type="ARBA" id="ARBA00022741"/>
    </source>
</evidence>
<evidence type="ECO:0000313" key="5">
    <source>
        <dbReference type="EMBL" id="MCT7659812.1"/>
    </source>
</evidence>
<dbReference type="InterPro" id="IPR017871">
    <property type="entry name" value="ABC_transporter-like_CS"/>
</dbReference>
<reference evidence="6" key="1">
    <citation type="submission" date="2023-07" db="EMBL/GenBank/DDBJ databases">
        <authorList>
            <person name="Deng Y."/>
            <person name="Zhang Y.-Q."/>
        </authorList>
    </citation>
    <scope>NUCLEOTIDE SEQUENCE [LARGE SCALE GENOMIC DNA]</scope>
    <source>
        <strain evidence="6">CPCC 205710</strain>
    </source>
</reference>
<feature type="domain" description="ABC transporter" evidence="4">
    <location>
        <begin position="336"/>
        <end position="541"/>
    </location>
</feature>
<protein>
    <submittedName>
        <fullName evidence="5">ATP-binding cassette domain-containing protein</fullName>
    </submittedName>
</protein>
<evidence type="ECO:0000313" key="6">
    <source>
        <dbReference type="Proteomes" id="UP001206639"/>
    </source>
</evidence>
<dbReference type="GO" id="GO:0005524">
    <property type="term" value="F:ATP binding"/>
    <property type="evidence" value="ECO:0007669"/>
    <property type="project" value="UniProtKB-KW"/>
</dbReference>
<dbReference type="PROSITE" id="PS50893">
    <property type="entry name" value="ABC_TRANSPORTER_2"/>
    <property type="match status" value="2"/>
</dbReference>
<dbReference type="SUPFAM" id="SSF52540">
    <property type="entry name" value="P-loop containing nucleoside triphosphate hydrolases"/>
    <property type="match status" value="2"/>
</dbReference>
<evidence type="ECO:0000259" key="4">
    <source>
        <dbReference type="PROSITE" id="PS50893"/>
    </source>
</evidence>
<dbReference type="EMBL" id="JAODWD010000003">
    <property type="protein sequence ID" value="MCT7659812.1"/>
    <property type="molecule type" value="Genomic_DNA"/>
</dbReference>
<dbReference type="InterPro" id="IPR032781">
    <property type="entry name" value="ABC_tran_Xtn"/>
</dbReference>
<dbReference type="RefSeq" id="WP_260993827.1">
    <property type="nucleotide sequence ID" value="NZ_JAODWD010000003.1"/>
</dbReference>
<dbReference type="PANTHER" id="PTHR19211">
    <property type="entry name" value="ATP-BINDING TRANSPORT PROTEIN-RELATED"/>
    <property type="match status" value="1"/>
</dbReference>